<accession>E7QMU3</accession>
<reference evidence="5" key="2">
    <citation type="submission" date="2016-11" db="EMBL/GenBank/DDBJ databases">
        <authorList>
            <person name="Varghese N."/>
            <person name="Submissions S."/>
        </authorList>
    </citation>
    <scope>NUCLEOTIDE SEQUENCE [LARGE SCALE GENOMIC DNA]</scope>
    <source>
        <strain evidence="5">DX253</strain>
    </source>
</reference>
<dbReference type="PANTHER" id="PTHR42852">
    <property type="entry name" value="THIOL:DISULFIDE INTERCHANGE PROTEIN DSBE"/>
    <property type="match status" value="1"/>
</dbReference>
<evidence type="ECO:0000259" key="1">
    <source>
        <dbReference type="PROSITE" id="PS51352"/>
    </source>
</evidence>
<name>E7QMU3_HALPU</name>
<gene>
    <name evidence="3" type="ORF">SAMN05444342_3962</name>
    <name evidence="2" type="ORF">ZOD2009_01305</name>
</gene>
<feature type="domain" description="Thioredoxin" evidence="1">
    <location>
        <begin position="31"/>
        <end position="172"/>
    </location>
</feature>
<sequence>MNRRRLLTGLAGLGITGGSAWVALNGLSDDGGLPKRVETMRAEGSTAGTVQVPTPETVTVIDLFATWCMPCQEQMEALTKLHDEYGDEVRFVSITNERIGGTLTKDDIRSWWNENDGKWTLGLDPDSSVMAALNAGGLPFVGVAAPDGTVTWTHHGVAGIDTLREQITAAKNE</sequence>
<dbReference type="Proteomes" id="UP000184203">
    <property type="component" value="Unassembled WGS sequence"/>
</dbReference>
<dbReference type="RefSeq" id="WP_007976267.1">
    <property type="nucleotide sequence ID" value="NZ_AEMG01000002.1"/>
</dbReference>
<dbReference type="EMBL" id="FRAN01000007">
    <property type="protein sequence ID" value="SHL49500.1"/>
    <property type="molecule type" value="Genomic_DNA"/>
</dbReference>
<dbReference type="InterPro" id="IPR050553">
    <property type="entry name" value="Thioredoxin_ResA/DsbE_sf"/>
</dbReference>
<dbReference type="Pfam" id="PF08534">
    <property type="entry name" value="Redoxin"/>
    <property type="match status" value="1"/>
</dbReference>
<keyword evidence="5" id="KW-1185">Reference proteome</keyword>
<dbReference type="AlphaFoldDB" id="E7QMU3"/>
<protein>
    <submittedName>
        <fullName evidence="2 3">Redoxin</fullName>
    </submittedName>
</protein>
<evidence type="ECO:0000313" key="4">
    <source>
        <dbReference type="Proteomes" id="UP000003751"/>
    </source>
</evidence>
<dbReference type="GO" id="GO:0016491">
    <property type="term" value="F:oxidoreductase activity"/>
    <property type="evidence" value="ECO:0007669"/>
    <property type="project" value="InterPro"/>
</dbReference>
<dbReference type="Proteomes" id="UP000003751">
    <property type="component" value="Unassembled WGS sequence"/>
</dbReference>
<dbReference type="InterPro" id="IPR013740">
    <property type="entry name" value="Redoxin"/>
</dbReference>
<dbReference type="PANTHER" id="PTHR42852:SF17">
    <property type="entry name" value="THIOREDOXIN-LIKE PROTEIN HI_1115"/>
    <property type="match status" value="1"/>
</dbReference>
<dbReference type="CDD" id="cd02966">
    <property type="entry name" value="TlpA_like_family"/>
    <property type="match status" value="1"/>
</dbReference>
<proteinExistence type="predicted"/>
<dbReference type="SUPFAM" id="SSF52833">
    <property type="entry name" value="Thioredoxin-like"/>
    <property type="match status" value="1"/>
</dbReference>
<dbReference type="InterPro" id="IPR013766">
    <property type="entry name" value="Thioredoxin_domain"/>
</dbReference>
<dbReference type="Gene3D" id="3.40.30.10">
    <property type="entry name" value="Glutaredoxin"/>
    <property type="match status" value="1"/>
</dbReference>
<evidence type="ECO:0000313" key="2">
    <source>
        <dbReference type="EMBL" id="EFW93738.1"/>
    </source>
</evidence>
<dbReference type="OrthoDB" id="115386at2157"/>
<dbReference type="EMBL" id="AEMG01000002">
    <property type="protein sequence ID" value="EFW93738.1"/>
    <property type="molecule type" value="Genomic_DNA"/>
</dbReference>
<dbReference type="STRING" id="797209.GCA_000376445_01948"/>
<dbReference type="PROSITE" id="PS51352">
    <property type="entry name" value="THIOREDOXIN_2"/>
    <property type="match status" value="1"/>
</dbReference>
<dbReference type="eggNOG" id="arCOG06181">
    <property type="taxonomic scope" value="Archaea"/>
</dbReference>
<evidence type="ECO:0000313" key="3">
    <source>
        <dbReference type="EMBL" id="SHL49500.1"/>
    </source>
</evidence>
<reference evidence="3" key="3">
    <citation type="submission" date="2016-11" db="EMBL/GenBank/DDBJ databases">
        <authorList>
            <person name="Jaros S."/>
            <person name="Januszkiewicz K."/>
            <person name="Wedrychowicz H."/>
        </authorList>
    </citation>
    <scope>NUCLEOTIDE SEQUENCE [LARGE SCALE GENOMIC DNA]</scope>
    <source>
        <strain evidence="3">DX253</strain>
    </source>
</reference>
<evidence type="ECO:0000313" key="5">
    <source>
        <dbReference type="Proteomes" id="UP000184203"/>
    </source>
</evidence>
<dbReference type="InterPro" id="IPR036249">
    <property type="entry name" value="Thioredoxin-like_sf"/>
</dbReference>
<dbReference type="PATRIC" id="fig|797209.4.peg.244"/>
<reference evidence="2 4" key="1">
    <citation type="journal article" date="2014" name="ISME J.">
        <title>Trehalose/2-sulfotrehalose biosynthesis and glycine-betaine uptake are widely spread mechanisms for osmoadaptation in the Halobacteriales.</title>
        <authorList>
            <person name="Youssef N.H."/>
            <person name="Savage-Ashlock K.N."/>
            <person name="McCully A.L."/>
            <person name="Luedtke B."/>
            <person name="Shaw E.I."/>
            <person name="Hoff W.D."/>
            <person name="Elshahed M.S."/>
        </authorList>
    </citation>
    <scope>NUCLEOTIDE SEQUENCE [LARGE SCALE GENOMIC DNA]</scope>
    <source>
        <strain evidence="2 4">DX253</strain>
    </source>
</reference>
<organism evidence="2 4">
    <name type="scientific">Haladaptatus paucihalophilus DX253</name>
    <dbReference type="NCBI Taxonomy" id="797209"/>
    <lineage>
        <taxon>Archaea</taxon>
        <taxon>Methanobacteriati</taxon>
        <taxon>Methanobacteriota</taxon>
        <taxon>Stenosarchaea group</taxon>
        <taxon>Halobacteria</taxon>
        <taxon>Halobacteriales</taxon>
        <taxon>Haladaptataceae</taxon>
        <taxon>Haladaptatus</taxon>
    </lineage>
</organism>